<proteinExistence type="predicted"/>
<dbReference type="Proteomes" id="UP000190121">
    <property type="component" value="Unassembled WGS sequence"/>
</dbReference>
<reference evidence="3" key="1">
    <citation type="submission" date="2017-02" db="EMBL/GenBank/DDBJ databases">
        <authorList>
            <person name="Varghese N."/>
            <person name="Submissions S."/>
        </authorList>
    </citation>
    <scope>NUCLEOTIDE SEQUENCE [LARGE SCALE GENOMIC DNA]</scope>
    <source>
        <strain evidence="3">ATCC 51356</strain>
    </source>
</reference>
<evidence type="ECO:0000256" key="1">
    <source>
        <dbReference type="SAM" id="SignalP"/>
    </source>
</evidence>
<dbReference type="EMBL" id="FUXE01000016">
    <property type="protein sequence ID" value="SJZ90709.1"/>
    <property type="molecule type" value="Genomic_DNA"/>
</dbReference>
<name>A0A1T4PGT3_9PORP</name>
<keyword evidence="3" id="KW-1185">Reference proteome</keyword>
<protein>
    <recommendedName>
        <fullName evidence="4">Outer membrane protein beta-barrel domain-containing protein</fullName>
    </recommendedName>
</protein>
<evidence type="ECO:0000313" key="3">
    <source>
        <dbReference type="Proteomes" id="UP000190121"/>
    </source>
</evidence>
<organism evidence="2 3">
    <name type="scientific">Porphyromonas circumdentaria</name>
    <dbReference type="NCBI Taxonomy" id="29524"/>
    <lineage>
        <taxon>Bacteria</taxon>
        <taxon>Pseudomonadati</taxon>
        <taxon>Bacteroidota</taxon>
        <taxon>Bacteroidia</taxon>
        <taxon>Bacteroidales</taxon>
        <taxon>Porphyromonadaceae</taxon>
        <taxon>Porphyromonas</taxon>
    </lineage>
</organism>
<evidence type="ECO:0008006" key="4">
    <source>
        <dbReference type="Google" id="ProtNLM"/>
    </source>
</evidence>
<feature type="signal peptide" evidence="1">
    <location>
        <begin position="1"/>
        <end position="20"/>
    </location>
</feature>
<gene>
    <name evidence="2" type="ORF">SAMN02745171_01465</name>
</gene>
<dbReference type="RefSeq" id="WP_143742643.1">
    <property type="nucleotide sequence ID" value="NZ_FUXE01000016.1"/>
</dbReference>
<evidence type="ECO:0000313" key="2">
    <source>
        <dbReference type="EMBL" id="SJZ90709.1"/>
    </source>
</evidence>
<accession>A0A1T4PGT3</accession>
<sequence length="189" mass="21436">MKKIVVLLLGLFGWMQIASAQIFDRDTMEEGNSRLGLGMVAGALGIYDSTPCGTVGMNILFKGAYFDFTYFAPRHSEDVRVGQWSDKQSWSIHFGYQIPITEKIRVTPLVGYAQVDLGRTNGWDWHVSKNGIHNKFIPEDKVGGLDFGASLVYSFYWKLIDIKIPMNISLNATRRGIYAGMMFEFYPVW</sequence>
<keyword evidence="1" id="KW-0732">Signal</keyword>
<dbReference type="OrthoDB" id="1015267at2"/>
<feature type="chain" id="PRO_5013069344" description="Outer membrane protein beta-barrel domain-containing protein" evidence="1">
    <location>
        <begin position="21"/>
        <end position="189"/>
    </location>
</feature>
<dbReference type="AlphaFoldDB" id="A0A1T4PGT3"/>